<reference evidence="2 3" key="1">
    <citation type="submission" date="2024-06" db="EMBL/GenBank/DDBJ databases">
        <title>Genomic Encyclopedia of Type Strains, Phase IV (KMG-IV): sequencing the most valuable type-strain genomes for metagenomic binning, comparative biology and taxonomic classification.</title>
        <authorList>
            <person name="Goeker M."/>
        </authorList>
    </citation>
    <scope>NUCLEOTIDE SEQUENCE [LARGE SCALE GENOMIC DNA]</scope>
    <source>
        <strain evidence="2 3">DSM 29846</strain>
    </source>
</reference>
<feature type="region of interest" description="Disordered" evidence="1">
    <location>
        <begin position="26"/>
        <end position="63"/>
    </location>
</feature>
<accession>A0ABV2HV73</accession>
<gene>
    <name evidence="2" type="ORF">ABID26_003945</name>
</gene>
<keyword evidence="3" id="KW-1185">Reference proteome</keyword>
<name>A0ABV2HV73_9HYPH</name>
<evidence type="ECO:0000256" key="1">
    <source>
        <dbReference type="SAM" id="MobiDB-lite"/>
    </source>
</evidence>
<protein>
    <recommendedName>
        <fullName evidence="4">RNA-binding protein</fullName>
    </recommendedName>
</protein>
<organism evidence="2 3">
    <name type="scientific">Mesorhizobium shonense</name>
    <dbReference type="NCBI Taxonomy" id="1209948"/>
    <lineage>
        <taxon>Bacteria</taxon>
        <taxon>Pseudomonadati</taxon>
        <taxon>Pseudomonadota</taxon>
        <taxon>Alphaproteobacteria</taxon>
        <taxon>Hyphomicrobiales</taxon>
        <taxon>Phyllobacteriaceae</taxon>
        <taxon>Mesorhizobium</taxon>
    </lineage>
</organism>
<sequence length="63" mass="6820">MPTAPKGQKRPADVIDNAVKVMRIATGEETEDVQDDRKNAAAKELGSRGGKKRAANMSPERRA</sequence>
<proteinExistence type="predicted"/>
<dbReference type="Proteomes" id="UP001549036">
    <property type="component" value="Unassembled WGS sequence"/>
</dbReference>
<dbReference type="EMBL" id="JBEPLM010000007">
    <property type="protein sequence ID" value="MET3594537.1"/>
    <property type="molecule type" value="Genomic_DNA"/>
</dbReference>
<evidence type="ECO:0000313" key="2">
    <source>
        <dbReference type="EMBL" id="MET3594537.1"/>
    </source>
</evidence>
<evidence type="ECO:0000313" key="3">
    <source>
        <dbReference type="Proteomes" id="UP001549036"/>
    </source>
</evidence>
<evidence type="ECO:0008006" key="4">
    <source>
        <dbReference type="Google" id="ProtNLM"/>
    </source>
</evidence>
<comment type="caution">
    <text evidence="2">The sequence shown here is derived from an EMBL/GenBank/DDBJ whole genome shotgun (WGS) entry which is preliminary data.</text>
</comment>
<dbReference type="RefSeq" id="WP_354416053.1">
    <property type="nucleotide sequence ID" value="NZ_JBEPLM010000007.1"/>
</dbReference>